<accession>A0A2I0IVG1</accession>
<protein>
    <submittedName>
        <fullName evidence="1">Uncharacterized protein</fullName>
    </submittedName>
</protein>
<evidence type="ECO:0000313" key="1">
    <source>
        <dbReference type="EMBL" id="PKI47988.1"/>
    </source>
</evidence>
<dbReference type="Proteomes" id="UP000233551">
    <property type="component" value="Unassembled WGS sequence"/>
</dbReference>
<sequence length="99" mass="10644">MGIEEGRSRKEKRGQRLCHHFGCHRRTGSSSLLSPASNSLPVPRLPYGLALARAQARISSPPRSLLGSSVVSPSRSSFGGINGCRNLPLHLDLQPSTQT</sequence>
<keyword evidence="2" id="KW-1185">Reference proteome</keyword>
<dbReference type="EMBL" id="PGOL01002443">
    <property type="protein sequence ID" value="PKI47988.1"/>
    <property type="molecule type" value="Genomic_DNA"/>
</dbReference>
<name>A0A2I0IVG1_PUNGR</name>
<dbReference type="AlphaFoldDB" id="A0A2I0IVG1"/>
<comment type="caution">
    <text evidence="1">The sequence shown here is derived from an EMBL/GenBank/DDBJ whole genome shotgun (WGS) entry which is preliminary data.</text>
</comment>
<proteinExistence type="predicted"/>
<gene>
    <name evidence="1" type="ORF">CRG98_031652</name>
</gene>
<reference evidence="1 2" key="1">
    <citation type="submission" date="2017-11" db="EMBL/GenBank/DDBJ databases">
        <title>De-novo sequencing of pomegranate (Punica granatum L.) genome.</title>
        <authorList>
            <person name="Akparov Z."/>
            <person name="Amiraslanov A."/>
            <person name="Hajiyeva S."/>
            <person name="Abbasov M."/>
            <person name="Kaur K."/>
            <person name="Hamwieh A."/>
            <person name="Solovyev V."/>
            <person name="Salamov A."/>
            <person name="Braich B."/>
            <person name="Kosarev P."/>
            <person name="Mahmoud A."/>
            <person name="Hajiyev E."/>
            <person name="Babayeva S."/>
            <person name="Izzatullayeva V."/>
            <person name="Mammadov A."/>
            <person name="Mammadov A."/>
            <person name="Sharifova S."/>
            <person name="Ojaghi J."/>
            <person name="Eynullazada K."/>
            <person name="Bayramov B."/>
            <person name="Abdulazimova A."/>
            <person name="Shahmuradov I."/>
        </authorList>
    </citation>
    <scope>NUCLEOTIDE SEQUENCE [LARGE SCALE GENOMIC DNA]</scope>
    <source>
        <strain evidence="2">cv. AG2017</strain>
        <tissue evidence="1">Leaf</tissue>
    </source>
</reference>
<organism evidence="1 2">
    <name type="scientific">Punica granatum</name>
    <name type="common">Pomegranate</name>
    <dbReference type="NCBI Taxonomy" id="22663"/>
    <lineage>
        <taxon>Eukaryota</taxon>
        <taxon>Viridiplantae</taxon>
        <taxon>Streptophyta</taxon>
        <taxon>Embryophyta</taxon>
        <taxon>Tracheophyta</taxon>
        <taxon>Spermatophyta</taxon>
        <taxon>Magnoliopsida</taxon>
        <taxon>eudicotyledons</taxon>
        <taxon>Gunneridae</taxon>
        <taxon>Pentapetalae</taxon>
        <taxon>rosids</taxon>
        <taxon>malvids</taxon>
        <taxon>Myrtales</taxon>
        <taxon>Lythraceae</taxon>
        <taxon>Punica</taxon>
    </lineage>
</organism>
<evidence type="ECO:0000313" key="2">
    <source>
        <dbReference type="Proteomes" id="UP000233551"/>
    </source>
</evidence>